<evidence type="ECO:0000313" key="3">
    <source>
        <dbReference type="Proteomes" id="UP000053260"/>
    </source>
</evidence>
<evidence type="ECO:0000256" key="1">
    <source>
        <dbReference type="SAM" id="MobiDB-lite"/>
    </source>
</evidence>
<protein>
    <recommendedName>
        <fullName evidence="4">N-acetylglutamate synthase</fullName>
    </recommendedName>
</protein>
<dbReference type="STRING" id="909626.AQJ91_23130"/>
<dbReference type="InterPro" id="IPR058595">
    <property type="entry name" value="Avidin-like"/>
</dbReference>
<dbReference type="AlphaFoldDB" id="A0A117RZT4"/>
<dbReference type="Proteomes" id="UP000053260">
    <property type="component" value="Unassembled WGS sequence"/>
</dbReference>
<evidence type="ECO:0000313" key="2">
    <source>
        <dbReference type="EMBL" id="KUO18772.1"/>
    </source>
</evidence>
<feature type="compositionally biased region" description="Polar residues" evidence="1">
    <location>
        <begin position="122"/>
        <end position="132"/>
    </location>
</feature>
<organism evidence="2 3">
    <name type="scientific">Streptomyces dysideae</name>
    <dbReference type="NCBI Taxonomy" id="909626"/>
    <lineage>
        <taxon>Bacteria</taxon>
        <taxon>Bacillati</taxon>
        <taxon>Actinomycetota</taxon>
        <taxon>Actinomycetes</taxon>
        <taxon>Kitasatosporales</taxon>
        <taxon>Streptomycetaceae</taxon>
        <taxon>Streptomyces</taxon>
    </lineage>
</organism>
<dbReference type="RefSeq" id="WP_067025029.1">
    <property type="nucleotide sequence ID" value="NZ_KQ949089.1"/>
</dbReference>
<feature type="region of interest" description="Disordered" evidence="1">
    <location>
        <begin position="102"/>
        <end position="132"/>
    </location>
</feature>
<reference evidence="2 3" key="1">
    <citation type="submission" date="2015-10" db="EMBL/GenBank/DDBJ databases">
        <title>Draft genome sequence of Streptomyces sp. RV15, isolated from a marine sponge.</title>
        <authorList>
            <person name="Ruckert C."/>
            <person name="Abdelmohsen U.R."/>
            <person name="Winkler A."/>
            <person name="Hentschel U."/>
            <person name="Kalinowski J."/>
            <person name="Kampfer P."/>
            <person name="Glaeser S."/>
        </authorList>
    </citation>
    <scope>NUCLEOTIDE SEQUENCE [LARGE SCALE GENOMIC DNA]</scope>
    <source>
        <strain evidence="2 3">RV15</strain>
    </source>
</reference>
<comment type="caution">
    <text evidence="2">The sequence shown here is derived from an EMBL/GenBank/DDBJ whole genome shotgun (WGS) entry which is preliminary data.</text>
</comment>
<sequence length="132" mass="13953">MIDYDGRRFRPVGADDGESGRVAVYHQSGDLLWGEFSGGDARRGTLAGVRAESGEIEFAYCVVLVDGSVVSGHCRSVPQVLDDGRIRLAETWERFGRHAARGTGALEEIPAAPHNAGGPGRNGTNQTEGGEG</sequence>
<proteinExistence type="predicted"/>
<name>A0A117RZT4_9ACTN</name>
<accession>A0A117RZT4</accession>
<dbReference type="Pfam" id="PF26421">
    <property type="entry name" value="Avidin_like"/>
    <property type="match status" value="1"/>
</dbReference>
<dbReference type="EMBL" id="LMXB01000058">
    <property type="protein sequence ID" value="KUO18772.1"/>
    <property type="molecule type" value="Genomic_DNA"/>
</dbReference>
<keyword evidence="3" id="KW-1185">Reference proteome</keyword>
<gene>
    <name evidence="2" type="ORF">AQJ91_23130</name>
</gene>
<evidence type="ECO:0008006" key="4">
    <source>
        <dbReference type="Google" id="ProtNLM"/>
    </source>
</evidence>